<accession>A0A0V0IRT8</accession>
<proteinExistence type="predicted"/>
<reference evidence="1" key="1">
    <citation type="submission" date="2015-12" db="EMBL/GenBank/DDBJ databases">
        <title>Gene expression during late stages of embryo sac development: a critical building block for successful pollen-pistil interactions.</title>
        <authorList>
            <person name="Liu Y."/>
            <person name="Joly V."/>
            <person name="Sabar M."/>
            <person name="Matton D.P."/>
        </authorList>
    </citation>
    <scope>NUCLEOTIDE SEQUENCE</scope>
</reference>
<organism evidence="1">
    <name type="scientific">Solanum chacoense</name>
    <name type="common">Chaco potato</name>
    <dbReference type="NCBI Taxonomy" id="4108"/>
    <lineage>
        <taxon>Eukaryota</taxon>
        <taxon>Viridiplantae</taxon>
        <taxon>Streptophyta</taxon>
        <taxon>Embryophyta</taxon>
        <taxon>Tracheophyta</taxon>
        <taxon>Spermatophyta</taxon>
        <taxon>Magnoliopsida</taxon>
        <taxon>eudicotyledons</taxon>
        <taxon>Gunneridae</taxon>
        <taxon>Pentapetalae</taxon>
        <taxon>asterids</taxon>
        <taxon>lamiids</taxon>
        <taxon>Solanales</taxon>
        <taxon>Solanaceae</taxon>
        <taxon>Solanoideae</taxon>
        <taxon>Solaneae</taxon>
        <taxon>Solanum</taxon>
    </lineage>
</organism>
<name>A0A0V0IRT8_SOLCH</name>
<evidence type="ECO:0000313" key="1">
    <source>
        <dbReference type="EMBL" id="JAP35047.1"/>
    </source>
</evidence>
<dbReference type="AlphaFoldDB" id="A0A0V0IRT8"/>
<sequence length="74" mass="8645">MISTVNPQYIDSLNLKCCFVLKRHLLNTKRTRSKVNLELKQSFGLFLNNPSFISIFQHSAIVKFKASQHMRIYS</sequence>
<dbReference type="EMBL" id="GEDG01003354">
    <property type="protein sequence ID" value="JAP35047.1"/>
    <property type="molecule type" value="Transcribed_RNA"/>
</dbReference>
<protein>
    <submittedName>
        <fullName evidence="1">Putative ovule protein</fullName>
    </submittedName>
</protein>